<sequence>MPDLEHRLVFLLEVSPWRIHSALASPRQIEEELQTKLMEQLPSKSIPDTPLGMRMAVREAASSILYGTNAESEAFDKALKEKYSSYLTALIQTLRELTTVAKAADQVKVGMFYDVTADETLCSISDRWWDGGVTNAFTFNKGQYDPEEVKNYIMDLEDKPSPPPAPIWAQIEPSQPPASSRVLIITISGDASNAQLSSPLATEARRRLGTKMPPISVLHLGPDPTTEHLAEVEDLCASTGGYLLTCDTIHSIPTITSTLTQAFLARGLNKLLEERRENHAKLSKLKRAHSEVPNGPPTVSSSSIAASTKGIYLPSNSMLEGLRDVTQSIPWLWGRAIREWRARVFGIRDVAFSEPGPLGLEVAAPPPSWRIAATHPPASVLTLSPQTSITAISSMGISKATSRRVFSKALSMRPVGLVLGEPYIRDMPTAMVGHLACLVVAEVMAYRVRHPYQHNPPPVPIKRSSASPKAREGDVAGVPIRALTLVVEYSGDLALVARLGLCNRDMYQTLLHSSRTDRKSLGSKLIRYCLRQGALTHQLRFGFQAWCACAFPTTAELDREAFLSEVWLGFPPHTVLSELAPEPVRGTPVVSKDWLVLHRRRCLRRLSLLVDLCMPAYFGALDGRLAGRLRAEGVSIELAVANLALVIKLGGAGVLSDVTAWDSLFWSDAEPLFELLYPLRLVIAAVLVHRDWIVENSSETVMRKLMDVYTFQDRAVMSEALHIKLNRKWLTTWREAQGLPTPNDT</sequence>
<reference evidence="2 3" key="1">
    <citation type="submission" date="2020-04" db="EMBL/GenBank/DDBJ databases">
        <title>Perkinsus chesapeaki whole genome sequence.</title>
        <authorList>
            <person name="Bogema D.R."/>
        </authorList>
    </citation>
    <scope>NUCLEOTIDE SEQUENCE [LARGE SCALE GENOMIC DNA]</scope>
    <source>
        <strain evidence="2">ATCC PRA-425</strain>
    </source>
</reference>
<dbReference type="AlphaFoldDB" id="A0A7J6MID7"/>
<dbReference type="OrthoDB" id="439273at2759"/>
<dbReference type="Proteomes" id="UP000591131">
    <property type="component" value="Unassembled WGS sequence"/>
</dbReference>
<dbReference type="EMBL" id="JAAPAO010000138">
    <property type="protein sequence ID" value="KAF4671359.1"/>
    <property type="molecule type" value="Genomic_DNA"/>
</dbReference>
<comment type="caution">
    <text evidence="2">The sequence shown here is derived from an EMBL/GenBank/DDBJ whole genome shotgun (WGS) entry which is preliminary data.</text>
</comment>
<organism evidence="2 3">
    <name type="scientific">Perkinsus chesapeaki</name>
    <name type="common">Clam parasite</name>
    <name type="synonym">Perkinsus andrewsi</name>
    <dbReference type="NCBI Taxonomy" id="330153"/>
    <lineage>
        <taxon>Eukaryota</taxon>
        <taxon>Sar</taxon>
        <taxon>Alveolata</taxon>
        <taxon>Perkinsozoa</taxon>
        <taxon>Perkinsea</taxon>
        <taxon>Perkinsida</taxon>
        <taxon>Perkinsidae</taxon>
        <taxon>Perkinsus</taxon>
    </lineage>
</organism>
<evidence type="ECO:0000313" key="2">
    <source>
        <dbReference type="EMBL" id="KAF4671359.1"/>
    </source>
</evidence>
<accession>A0A7J6MID7</accession>
<keyword evidence="3" id="KW-1185">Reference proteome</keyword>
<protein>
    <submittedName>
        <fullName evidence="2">Uncharacterized protein</fullName>
    </submittedName>
</protein>
<evidence type="ECO:0000313" key="3">
    <source>
        <dbReference type="Proteomes" id="UP000591131"/>
    </source>
</evidence>
<proteinExistence type="predicted"/>
<feature type="region of interest" description="Disordered" evidence="1">
    <location>
        <begin position="283"/>
        <end position="302"/>
    </location>
</feature>
<name>A0A7J6MID7_PERCH</name>
<evidence type="ECO:0000256" key="1">
    <source>
        <dbReference type="SAM" id="MobiDB-lite"/>
    </source>
</evidence>
<gene>
    <name evidence="2" type="ORF">FOL47_001562</name>
</gene>